<dbReference type="EMBL" id="CP069044">
    <property type="protein sequence ID" value="QRD07421.1"/>
    <property type="molecule type" value="Genomic_DNA"/>
</dbReference>
<sequence>MVLKWKRHDLVCRRRDCCRRVGCFVEVVRARVALSYQPLKNAIV</sequence>
<proteinExistence type="predicted"/>
<reference evidence="2" key="1">
    <citation type="journal article" date="2021" name="BMC Genomics">
        <title>Chromosome-level genome assembly and manually-curated proteome of model necrotroph Parastagonospora nodorum Sn15 reveals a genome-wide trove of candidate effector homologs, and redundancy of virulence-related functions within an accessory chromosome.</title>
        <authorList>
            <person name="Bertazzoni S."/>
            <person name="Jones D.A.B."/>
            <person name="Phan H.T."/>
            <person name="Tan K.-C."/>
            <person name="Hane J.K."/>
        </authorList>
    </citation>
    <scope>NUCLEOTIDE SEQUENCE [LARGE SCALE GENOMIC DNA]</scope>
    <source>
        <strain evidence="2">SN15 / ATCC MYA-4574 / FGSC 10173)</strain>
    </source>
</reference>
<evidence type="ECO:0000313" key="2">
    <source>
        <dbReference type="Proteomes" id="UP000663193"/>
    </source>
</evidence>
<dbReference type="VEuPathDB" id="FungiDB:JI435_424360"/>
<protein>
    <submittedName>
        <fullName evidence="1">Uncharacterized protein</fullName>
    </submittedName>
</protein>
<dbReference type="Proteomes" id="UP000663193">
    <property type="component" value="Chromosome 22"/>
</dbReference>
<organism evidence="1 2">
    <name type="scientific">Phaeosphaeria nodorum (strain SN15 / ATCC MYA-4574 / FGSC 10173)</name>
    <name type="common">Glume blotch fungus</name>
    <name type="synonym">Parastagonospora nodorum</name>
    <dbReference type="NCBI Taxonomy" id="321614"/>
    <lineage>
        <taxon>Eukaryota</taxon>
        <taxon>Fungi</taxon>
        <taxon>Dikarya</taxon>
        <taxon>Ascomycota</taxon>
        <taxon>Pezizomycotina</taxon>
        <taxon>Dothideomycetes</taxon>
        <taxon>Pleosporomycetidae</taxon>
        <taxon>Pleosporales</taxon>
        <taxon>Pleosporineae</taxon>
        <taxon>Phaeosphaeriaceae</taxon>
        <taxon>Parastagonospora</taxon>
    </lineage>
</organism>
<evidence type="ECO:0000313" key="1">
    <source>
        <dbReference type="EMBL" id="QRD07421.1"/>
    </source>
</evidence>
<name>A0A7U2ICP8_PHANO</name>
<keyword evidence="2" id="KW-1185">Reference proteome</keyword>
<accession>A0A7U2ICP8</accession>
<dbReference type="AlphaFoldDB" id="A0A7U2ICP8"/>
<gene>
    <name evidence="1" type="ORF">JI435_424360</name>
</gene>